<dbReference type="Pfam" id="PF00221">
    <property type="entry name" value="Lyase_aromatic"/>
    <property type="match status" value="1"/>
</dbReference>
<dbReference type="GO" id="GO:0006559">
    <property type="term" value="P:L-phenylalanine catabolic process"/>
    <property type="evidence" value="ECO:0007669"/>
    <property type="project" value="InterPro"/>
</dbReference>
<sequence>MRRPWDRPQGTSHIDHTKLTIDSYRELRDTVQQDVIIDGKSLNISRIVAVAKHGSIPLVTNDKDVLQNMQESVALLNAKLAEGLVVYGVNTGFGGSADVRTNNYEGLQKALIQSQNSAVILPGDKGQSSTSILDSLKRHSMPSTIVKAAMLIRSNSLIRGHSAVRQEVVRHILKLLSEDLTPVVPLRGSISASGDLAPLSYIAGVLEGNPDIFVDAGKGDDGEILSADQALARAGIPPLEFQPKEGLGLLNGTAFSAGAASIVIFEANQLALLSQLTTAMCTEALMGSRRSFHPFIAQVRPHAGQTEAATNIFTFLGDSKLATDLPPEKVGLAQDRYAIRTSSQWIGPHLENLAHASQEIQCELNSTTDNPLIDVKTGELHNCGNFQASSVTSAMEKTMSAMQGLGKMVFSQCSEVINPAMNKGLPPNLCIDDPSLSFTLKGVDINMASYMSELAYIAHPVSNFVHSAEMHNQGINSLAFIGARYAADTVELLSLMLATHLYVLCQALDIRTMCVEFEVLMKDPFDTITMDHFTDPTESGERFHNELWKALIIQWNKHTTHDLNGRAHTAVTAAIGTVFEHMATLESINVSTAILNSWKTEIQATLVQKYNQARTAFLKHQTTRDYLCGTSRLLYVFVRDTLGVPMHKGLVDHPTYVDHEGKCEAGKKTIGSNIGVVYAALRQGEFMDVLISCWDIHALNDTMSEHPNNTNGITAVIGTKRKHEQEDLSIPPEDCVNKR</sequence>
<evidence type="ECO:0000313" key="3">
    <source>
        <dbReference type="EMBL" id="KAJ5116914.1"/>
    </source>
</evidence>
<organism evidence="3 4">
    <name type="scientific">Penicillium angulare</name>
    <dbReference type="NCBI Taxonomy" id="116970"/>
    <lineage>
        <taxon>Eukaryota</taxon>
        <taxon>Fungi</taxon>
        <taxon>Dikarya</taxon>
        <taxon>Ascomycota</taxon>
        <taxon>Pezizomycotina</taxon>
        <taxon>Eurotiomycetes</taxon>
        <taxon>Eurotiomycetidae</taxon>
        <taxon>Eurotiales</taxon>
        <taxon>Aspergillaceae</taxon>
        <taxon>Penicillium</taxon>
    </lineage>
</organism>
<accession>A0A9W9KT16</accession>
<dbReference type="SUPFAM" id="SSF48557">
    <property type="entry name" value="L-aspartase-like"/>
    <property type="match status" value="1"/>
</dbReference>
<dbReference type="NCBIfam" id="TIGR01226">
    <property type="entry name" value="phe_am_lyase"/>
    <property type="match status" value="1"/>
</dbReference>
<dbReference type="Gene3D" id="1.10.275.10">
    <property type="entry name" value="Fumarase/aspartase (N-terminal domain)"/>
    <property type="match status" value="1"/>
</dbReference>
<evidence type="ECO:0000256" key="1">
    <source>
        <dbReference type="ARBA" id="ARBA00007238"/>
    </source>
</evidence>
<dbReference type="InterPro" id="IPR024083">
    <property type="entry name" value="Fumarase/histidase_N"/>
</dbReference>
<evidence type="ECO:0000313" key="4">
    <source>
        <dbReference type="Proteomes" id="UP001149165"/>
    </source>
</evidence>
<gene>
    <name evidence="3" type="ORF">N7456_001262</name>
</gene>
<dbReference type="InterPro" id="IPR001106">
    <property type="entry name" value="Aromatic_Lyase"/>
</dbReference>
<dbReference type="Proteomes" id="UP001149165">
    <property type="component" value="Unassembled WGS sequence"/>
</dbReference>
<reference evidence="3" key="1">
    <citation type="submission" date="2022-11" db="EMBL/GenBank/DDBJ databases">
        <authorList>
            <person name="Petersen C."/>
        </authorList>
    </citation>
    <scope>NUCLEOTIDE SEQUENCE</scope>
    <source>
        <strain evidence="3">IBT 30069</strain>
    </source>
</reference>
<dbReference type="InterPro" id="IPR022313">
    <property type="entry name" value="Phe/His_NH3-lyase_AS"/>
</dbReference>
<dbReference type="PANTHER" id="PTHR10362">
    <property type="entry name" value="HISTIDINE AMMONIA-LYASE"/>
    <property type="match status" value="1"/>
</dbReference>
<keyword evidence="2" id="KW-0456">Lyase</keyword>
<dbReference type="EMBL" id="JAPQKH010000001">
    <property type="protein sequence ID" value="KAJ5116914.1"/>
    <property type="molecule type" value="Genomic_DNA"/>
</dbReference>
<dbReference type="Gene3D" id="1.10.274.20">
    <property type="entry name" value="Phenylalanine ammonia-lyase 1, domain 3"/>
    <property type="match status" value="1"/>
</dbReference>
<proteinExistence type="inferred from homology"/>
<evidence type="ECO:0000256" key="2">
    <source>
        <dbReference type="RuleBase" id="RU003954"/>
    </source>
</evidence>
<protein>
    <submittedName>
        <fullName evidence="3">Phenylalanine ammonia-lyase</fullName>
    </submittedName>
</protein>
<dbReference type="OrthoDB" id="10051290at2759"/>
<name>A0A9W9KT16_9EURO</name>
<reference evidence="3" key="2">
    <citation type="journal article" date="2023" name="IMA Fungus">
        <title>Comparative genomic study of the Penicillium genus elucidates a diverse pangenome and 15 lateral gene transfer events.</title>
        <authorList>
            <person name="Petersen C."/>
            <person name="Sorensen T."/>
            <person name="Nielsen M.R."/>
            <person name="Sondergaard T.E."/>
            <person name="Sorensen J.L."/>
            <person name="Fitzpatrick D.A."/>
            <person name="Frisvad J.C."/>
            <person name="Nielsen K.L."/>
        </authorList>
    </citation>
    <scope>NUCLEOTIDE SEQUENCE</scope>
    <source>
        <strain evidence="3">IBT 30069</strain>
    </source>
</reference>
<dbReference type="InterPro" id="IPR005922">
    <property type="entry name" value="Phe_NH3-lyase"/>
</dbReference>
<comment type="similarity">
    <text evidence="1 2">Belongs to the PAL/histidase family.</text>
</comment>
<dbReference type="CDD" id="cd00332">
    <property type="entry name" value="PAL-HAL"/>
    <property type="match status" value="1"/>
</dbReference>
<comment type="caution">
    <text evidence="3">The sequence shown here is derived from an EMBL/GenBank/DDBJ whole genome shotgun (WGS) entry which is preliminary data.</text>
</comment>
<dbReference type="GO" id="GO:0016841">
    <property type="term" value="F:ammonia-lyase activity"/>
    <property type="evidence" value="ECO:0007669"/>
    <property type="project" value="InterPro"/>
</dbReference>
<keyword evidence="4" id="KW-1185">Reference proteome</keyword>
<dbReference type="InterPro" id="IPR023144">
    <property type="entry name" value="Phe_NH3-lyase_shielding_dom_sf"/>
</dbReference>
<dbReference type="InterPro" id="IPR008948">
    <property type="entry name" value="L-Aspartase-like"/>
</dbReference>
<dbReference type="Gene3D" id="1.20.200.10">
    <property type="entry name" value="Fumarase/aspartase (Central domain)"/>
    <property type="match status" value="1"/>
</dbReference>
<dbReference type="AlphaFoldDB" id="A0A9W9KT16"/>
<dbReference type="GO" id="GO:0005737">
    <property type="term" value="C:cytoplasm"/>
    <property type="evidence" value="ECO:0007669"/>
    <property type="project" value="InterPro"/>
</dbReference>
<dbReference type="PROSITE" id="PS00488">
    <property type="entry name" value="PAL_HISTIDASE"/>
    <property type="match status" value="1"/>
</dbReference>